<keyword evidence="8 10" id="KW-1133">Transmembrane helix</keyword>
<sequence>MEQSLELETKHSSVWGVMVIAGTVIGGGMFALPVDLAGAWFFWGAFILIIAWFSMLHSGLLLLEANLNYPVGSSFNTVTKDLIGNRWNIVSGLTVAFVLYILTYAYISANGAIISETIAMNQGAHVNPRIVGVSTALFVAAVLWFSSLAASRITSLFLGIKIIAFIVVFGSFFFQVDYGILRDINVTSASHTTYFPYIFMALPVCLASFGFHGNIPSLIICYGKRKDKLIKSLVFGSLLALFIYLFWLYCTMGNITRDSFNEIISSGGNVDSLVKSFLGTRQHGVIEFCLLVFSNLAVASSFFGVTLGLFDYLADLFKLDNSPSGRLKTIMLTFLPPTILYLIFPNGFIYGIGGAGLCATIWAVIIPAVLALKARKKFPNQMFTVWGGMMIPSLVILFGVAVIICWFGNIFNFLPRFG</sequence>
<dbReference type="RefSeq" id="WP_072010756.1">
    <property type="nucleotide sequence ID" value="NZ_CP083630.1"/>
</dbReference>
<evidence type="ECO:0000256" key="4">
    <source>
        <dbReference type="ARBA" id="ARBA00022475"/>
    </source>
</evidence>
<keyword evidence="5 10" id="KW-0997">Cell inner membrane</keyword>
<dbReference type="NCBIfam" id="TIGR00837">
    <property type="entry name" value="araaP"/>
    <property type="match status" value="1"/>
</dbReference>
<dbReference type="GO" id="GO:0015173">
    <property type="term" value="F:aromatic amino acid transmembrane transporter activity"/>
    <property type="evidence" value="ECO:0007669"/>
    <property type="project" value="UniProtKB-UniRule"/>
</dbReference>
<evidence type="ECO:0000256" key="1">
    <source>
        <dbReference type="ARBA" id="ARBA00004429"/>
    </source>
</evidence>
<feature type="transmembrane region" description="Helical" evidence="10">
    <location>
        <begin position="325"/>
        <end position="344"/>
    </location>
</feature>
<feature type="transmembrane region" description="Helical" evidence="10">
    <location>
        <begin position="12"/>
        <end position="34"/>
    </location>
</feature>
<evidence type="ECO:0000313" key="11">
    <source>
        <dbReference type="EMBL" id="PHH06604.1"/>
    </source>
</evidence>
<dbReference type="InterPro" id="IPR013061">
    <property type="entry name" value="Trp/try_permease_CS"/>
</dbReference>
<dbReference type="InterPro" id="IPR018227">
    <property type="entry name" value="Amino_acid_transport_2"/>
</dbReference>
<feature type="transmembrane region" description="Helical" evidence="10">
    <location>
        <begin position="89"/>
        <end position="109"/>
    </location>
</feature>
<dbReference type="PRINTS" id="PR00166">
    <property type="entry name" value="AROAAPRMEASE"/>
</dbReference>
<evidence type="ECO:0000256" key="8">
    <source>
        <dbReference type="ARBA" id="ARBA00022989"/>
    </source>
</evidence>
<dbReference type="InterPro" id="IPR013059">
    <property type="entry name" value="Trp_tyr_transpt"/>
</dbReference>
<evidence type="ECO:0000313" key="14">
    <source>
        <dbReference type="Proteomes" id="UP000310719"/>
    </source>
</evidence>
<dbReference type="FunFam" id="1.20.1740.10:FF:000019">
    <property type="entry name" value="Tryptophan permease TnaB"/>
    <property type="match status" value="1"/>
</dbReference>
<feature type="transmembrane region" description="Helical" evidence="10">
    <location>
        <begin position="129"/>
        <end position="149"/>
    </location>
</feature>
<evidence type="ECO:0000256" key="3">
    <source>
        <dbReference type="ARBA" id="ARBA00022448"/>
    </source>
</evidence>
<dbReference type="STRING" id="83655.APT61_22110"/>
<feature type="transmembrane region" description="Helical" evidence="10">
    <location>
        <begin position="194"/>
        <end position="222"/>
    </location>
</feature>
<evidence type="ECO:0000256" key="6">
    <source>
        <dbReference type="ARBA" id="ARBA00022692"/>
    </source>
</evidence>
<comment type="function">
    <text evidence="10">Involved in transporting aromatic amino acids across the cytoplasmic membrane.</text>
</comment>
<reference evidence="12 14" key="3">
    <citation type="submission" date="2019-05" db="EMBL/GenBank/DDBJ databases">
        <authorList>
            <consortium name="Pathogen Informatics"/>
        </authorList>
    </citation>
    <scope>NUCLEOTIDE SEQUENCE [LARGE SCALE GENOMIC DNA]</scope>
    <source>
        <strain evidence="12 14">NCTC13032</strain>
    </source>
</reference>
<evidence type="ECO:0000313" key="12">
    <source>
        <dbReference type="EMBL" id="VTP83894.1"/>
    </source>
</evidence>
<dbReference type="NCBIfam" id="NF007235">
    <property type="entry name" value="PRK09664.1"/>
    <property type="match status" value="1"/>
</dbReference>
<evidence type="ECO:0000313" key="13">
    <source>
        <dbReference type="Proteomes" id="UP000222768"/>
    </source>
</evidence>
<keyword evidence="6 10" id="KW-0812">Transmembrane</keyword>
<dbReference type="EMBL" id="LR590464">
    <property type="protein sequence ID" value="VTP83894.1"/>
    <property type="molecule type" value="Genomic_DNA"/>
</dbReference>
<evidence type="ECO:0000256" key="10">
    <source>
        <dbReference type="RuleBase" id="RU367149"/>
    </source>
</evidence>
<gene>
    <name evidence="12" type="primary">tnaB</name>
    <name evidence="11" type="ORF">CRX53_23030</name>
    <name evidence="12" type="ORF">NCTC13032_07469</name>
</gene>
<reference evidence="13" key="1">
    <citation type="submission" date="2017-09" db="EMBL/GenBank/DDBJ databases">
        <title>FDA dAtabase for Regulatory Grade micrObial Sequences (FDA-ARGOS): Supporting development and validation of Infectious Disease Dx tests.</title>
        <authorList>
            <person name="Minogue T."/>
            <person name="Wolcott M."/>
            <person name="Wasieloski L."/>
            <person name="Aguilar W."/>
            <person name="Moore D."/>
            <person name="Tallon L."/>
            <person name="Sadzewicz L."/>
            <person name="Ott S."/>
            <person name="Zhao X."/>
            <person name="Nagaraj S."/>
            <person name="Vavikolanu K."/>
            <person name="Aluvathingal J."/>
            <person name="Nadendla S."/>
            <person name="Sichtig H."/>
        </authorList>
    </citation>
    <scope>NUCLEOTIDE SEQUENCE [LARGE SCALE GENOMIC DNA]</scope>
    <source>
        <strain evidence="13">FDAARGOS_404</strain>
    </source>
</reference>
<dbReference type="PANTHER" id="PTHR46997:SF1">
    <property type="entry name" value="LOW AFFINITY TRYPTOPHAN PERMEASE-RELATED"/>
    <property type="match status" value="1"/>
</dbReference>
<comment type="subcellular location">
    <subcellularLocation>
        <location evidence="1 10">Cell inner membrane</location>
        <topology evidence="1 10">Multi-pass membrane protein</topology>
    </subcellularLocation>
</comment>
<evidence type="ECO:0000256" key="9">
    <source>
        <dbReference type="ARBA" id="ARBA00023136"/>
    </source>
</evidence>
<dbReference type="Proteomes" id="UP000222768">
    <property type="component" value="Unassembled WGS sequence"/>
</dbReference>
<keyword evidence="3 10" id="KW-0813">Transport</keyword>
<dbReference type="PROSITE" id="PS00594">
    <property type="entry name" value="AROMATIC_AA_PERMEASE_1"/>
    <property type="match status" value="1"/>
</dbReference>
<evidence type="ECO:0000256" key="5">
    <source>
        <dbReference type="ARBA" id="ARBA00022519"/>
    </source>
</evidence>
<feature type="transmembrane region" description="Helical" evidence="10">
    <location>
        <begin position="350"/>
        <end position="372"/>
    </location>
</feature>
<proteinExistence type="inferred from homology"/>
<organism evidence="12 14">
    <name type="scientific">Leclercia adecarboxylata</name>
    <dbReference type="NCBI Taxonomy" id="83655"/>
    <lineage>
        <taxon>Bacteria</taxon>
        <taxon>Pseudomonadati</taxon>
        <taxon>Pseudomonadota</taxon>
        <taxon>Gammaproteobacteria</taxon>
        <taxon>Enterobacterales</taxon>
        <taxon>Enterobacteriaceae</taxon>
        <taxon>Leclercia</taxon>
    </lineage>
</organism>
<evidence type="ECO:0000256" key="7">
    <source>
        <dbReference type="ARBA" id="ARBA00022970"/>
    </source>
</evidence>
<keyword evidence="4 10" id="KW-1003">Cell membrane</keyword>
<feature type="transmembrane region" description="Helical" evidence="10">
    <location>
        <begin position="40"/>
        <end position="63"/>
    </location>
</feature>
<dbReference type="AlphaFoldDB" id="A0A4U9IZ83"/>
<protein>
    <recommendedName>
        <fullName evidence="10">Aromatic amino acid permease</fullName>
    </recommendedName>
</protein>
<dbReference type="Proteomes" id="UP000310719">
    <property type="component" value="Chromosome"/>
</dbReference>
<feature type="transmembrane region" description="Helical" evidence="10">
    <location>
        <begin position="156"/>
        <end position="174"/>
    </location>
</feature>
<feature type="transmembrane region" description="Helical" evidence="10">
    <location>
        <begin position="285"/>
        <end position="313"/>
    </location>
</feature>
<keyword evidence="9 10" id="KW-0472">Membrane</keyword>
<name>A0A4U9IZ83_9ENTR</name>
<dbReference type="EMBL" id="PDLK01000002">
    <property type="protein sequence ID" value="PHH06604.1"/>
    <property type="molecule type" value="Genomic_DNA"/>
</dbReference>
<comment type="similarity">
    <text evidence="2 10">Belongs to the amino acid/polyamine transporter 2 family. Mtr/TnaB/TyrP permease subfamily.</text>
</comment>
<dbReference type="GO" id="GO:0003333">
    <property type="term" value="P:amino acid transmembrane transport"/>
    <property type="evidence" value="ECO:0007669"/>
    <property type="project" value="InterPro"/>
</dbReference>
<keyword evidence="7 10" id="KW-0029">Amino-acid transport</keyword>
<dbReference type="Gene3D" id="1.20.1740.10">
    <property type="entry name" value="Amino acid/polyamine transporter I"/>
    <property type="match status" value="1"/>
</dbReference>
<feature type="transmembrane region" description="Helical" evidence="10">
    <location>
        <begin position="229"/>
        <end position="249"/>
    </location>
</feature>
<accession>A0A4U9IZ83</accession>
<dbReference type="GO" id="GO:0005886">
    <property type="term" value="C:plasma membrane"/>
    <property type="evidence" value="ECO:0007669"/>
    <property type="project" value="UniProtKB-SubCell"/>
</dbReference>
<feature type="transmembrane region" description="Helical" evidence="10">
    <location>
        <begin position="384"/>
        <end position="411"/>
    </location>
</feature>
<evidence type="ECO:0000256" key="2">
    <source>
        <dbReference type="ARBA" id="ARBA00005452"/>
    </source>
</evidence>
<reference evidence="11" key="2">
    <citation type="submission" date="2017-09" db="EMBL/GenBank/DDBJ databases">
        <title>FDA dAtabase for Regulatory Grade micrObial Sequences (FDA-ARGOS): Supporting development and validation of Infectious Disease Dx tests.</title>
        <authorList>
            <person name="Minogue T."/>
            <person name="Wolcott M."/>
            <person name="Wasieloski L."/>
            <person name="Aguilar W."/>
            <person name="Moore D."/>
            <person name="Tallon L.J."/>
            <person name="Sadzewicz L."/>
            <person name="Ott S."/>
            <person name="Zhao X."/>
            <person name="Nagaraj S."/>
            <person name="Vavikolanu K."/>
            <person name="Aluvathingal J."/>
            <person name="Nadendla S."/>
            <person name="Sichtig H."/>
        </authorList>
    </citation>
    <scope>NUCLEOTIDE SEQUENCE</scope>
    <source>
        <strain evidence="11">FDAARGOS_404</strain>
    </source>
</reference>
<dbReference type="PANTHER" id="PTHR46997">
    <property type="entry name" value="LOW AFFINITY TRYPTOPHAN PERMEASE-RELATED"/>
    <property type="match status" value="1"/>
</dbReference>
<dbReference type="Pfam" id="PF03222">
    <property type="entry name" value="Trp_Tyr_perm"/>
    <property type="match status" value="1"/>
</dbReference>